<name>A0A4R3W067_9SPHI</name>
<evidence type="ECO:0000313" key="2">
    <source>
        <dbReference type="Proteomes" id="UP000295197"/>
    </source>
</evidence>
<protein>
    <submittedName>
        <fullName evidence="1">Uncharacterized protein</fullName>
    </submittedName>
</protein>
<dbReference type="EMBL" id="SMBZ01000011">
    <property type="protein sequence ID" value="TCV17160.1"/>
    <property type="molecule type" value="Genomic_DNA"/>
</dbReference>
<organism evidence="1 2">
    <name type="scientific">Sphingobacterium alimentarium</name>
    <dbReference type="NCBI Taxonomy" id="797292"/>
    <lineage>
        <taxon>Bacteria</taxon>
        <taxon>Pseudomonadati</taxon>
        <taxon>Bacteroidota</taxon>
        <taxon>Sphingobacteriia</taxon>
        <taxon>Sphingobacteriales</taxon>
        <taxon>Sphingobacteriaceae</taxon>
        <taxon>Sphingobacterium</taxon>
    </lineage>
</organism>
<sequence length="51" mass="6007">MTKEQIQQCIEEGHHFLRNGEDVKVDGDLWKFLDSLDEEDNSVVLLEYIVK</sequence>
<dbReference type="AlphaFoldDB" id="A0A4R3W067"/>
<dbReference type="RefSeq" id="WP_165894374.1">
    <property type="nucleotide sequence ID" value="NZ_SMBZ01000011.1"/>
</dbReference>
<gene>
    <name evidence="1" type="ORF">EDC17_101179</name>
</gene>
<evidence type="ECO:0000313" key="1">
    <source>
        <dbReference type="EMBL" id="TCV17160.1"/>
    </source>
</evidence>
<reference evidence="1 2" key="1">
    <citation type="submission" date="2019-03" db="EMBL/GenBank/DDBJ databases">
        <title>Genomic Encyclopedia of Type Strains, Phase IV (KMG-IV): sequencing the most valuable type-strain genomes for metagenomic binning, comparative biology and taxonomic classification.</title>
        <authorList>
            <person name="Goeker M."/>
        </authorList>
    </citation>
    <scope>NUCLEOTIDE SEQUENCE [LARGE SCALE GENOMIC DNA]</scope>
    <source>
        <strain evidence="1 2">DSM 22362</strain>
    </source>
</reference>
<accession>A0A4R3W067</accession>
<dbReference type="Proteomes" id="UP000295197">
    <property type="component" value="Unassembled WGS sequence"/>
</dbReference>
<keyword evidence="2" id="KW-1185">Reference proteome</keyword>
<proteinExistence type="predicted"/>
<comment type="caution">
    <text evidence="1">The sequence shown here is derived from an EMBL/GenBank/DDBJ whole genome shotgun (WGS) entry which is preliminary data.</text>
</comment>